<dbReference type="InterPro" id="IPR029058">
    <property type="entry name" value="AB_hydrolase_fold"/>
</dbReference>
<protein>
    <recommendedName>
        <fullName evidence="2">Thioesterase domain-containing protein</fullName>
    </recommendedName>
</protein>
<dbReference type="Pfam" id="PF00975">
    <property type="entry name" value="Thioesterase"/>
    <property type="match status" value="1"/>
</dbReference>
<evidence type="ECO:0000259" key="2">
    <source>
        <dbReference type="Pfam" id="PF00975"/>
    </source>
</evidence>
<gene>
    <name evidence="3" type="ORF">BI347_21455</name>
</gene>
<dbReference type="PANTHER" id="PTHR11487">
    <property type="entry name" value="THIOESTERASE"/>
    <property type="match status" value="1"/>
</dbReference>
<evidence type="ECO:0000313" key="4">
    <source>
        <dbReference type="Proteomes" id="UP000180088"/>
    </source>
</evidence>
<dbReference type="GO" id="GO:0008610">
    <property type="term" value="P:lipid biosynthetic process"/>
    <property type="evidence" value="ECO:0007669"/>
    <property type="project" value="TreeGrafter"/>
</dbReference>
<evidence type="ECO:0000313" key="3">
    <source>
        <dbReference type="EMBL" id="OHX10356.1"/>
    </source>
</evidence>
<dbReference type="Gene3D" id="3.40.50.1820">
    <property type="entry name" value="alpha/beta hydrolase"/>
    <property type="match status" value="1"/>
</dbReference>
<dbReference type="PANTHER" id="PTHR11487:SF0">
    <property type="entry name" value="S-ACYL FATTY ACID SYNTHASE THIOESTERASE, MEDIUM CHAIN"/>
    <property type="match status" value="1"/>
</dbReference>
<dbReference type="AlphaFoldDB" id="A0A1S1WSY6"/>
<comment type="similarity">
    <text evidence="1">Belongs to the thioesterase family.</text>
</comment>
<sequence length="264" mass="29324">MISTHQTASPLAPGLPDTGNWLTFRKPRPRAELRLLCFHHAGGAALAYRSWTERMPDFIDVCPVQLPGRGARYGEDPYTRVERLVPSLLLAIRPLLDRPVALFGHSMGAALAFATAQALERSQAQVLHLFASGRRPPLPEYRTELHRMGDAELTAYLRQLGGTPEIVFQEEELKHAVFSLLRADLEMNDHFQASTPLLNVPITALGGDSDEHVPVEALESWRRLTRSGFNRQLFSGGHFFVRDMETTVIQHVTSTLSSSVAGPL</sequence>
<organism evidence="3 4">
    <name type="scientific">Chromobacterium sphagni</name>
    <dbReference type="NCBI Taxonomy" id="1903179"/>
    <lineage>
        <taxon>Bacteria</taxon>
        <taxon>Pseudomonadati</taxon>
        <taxon>Pseudomonadota</taxon>
        <taxon>Betaproteobacteria</taxon>
        <taxon>Neisseriales</taxon>
        <taxon>Chromobacteriaceae</taxon>
        <taxon>Chromobacterium</taxon>
    </lineage>
</organism>
<dbReference type="STRING" id="1903179.BI347_21455"/>
<dbReference type="RefSeq" id="WP_071117047.1">
    <property type="nucleotide sequence ID" value="NZ_MKCS01000004.1"/>
</dbReference>
<dbReference type="InterPro" id="IPR012223">
    <property type="entry name" value="TEII"/>
</dbReference>
<evidence type="ECO:0000256" key="1">
    <source>
        <dbReference type="ARBA" id="ARBA00007169"/>
    </source>
</evidence>
<proteinExistence type="inferred from homology"/>
<dbReference type="SUPFAM" id="SSF53474">
    <property type="entry name" value="alpha/beta-Hydrolases"/>
    <property type="match status" value="1"/>
</dbReference>
<dbReference type="EMBL" id="MKCS01000004">
    <property type="protein sequence ID" value="OHX10356.1"/>
    <property type="molecule type" value="Genomic_DNA"/>
</dbReference>
<comment type="caution">
    <text evidence="3">The sequence shown here is derived from an EMBL/GenBank/DDBJ whole genome shotgun (WGS) entry which is preliminary data.</text>
</comment>
<dbReference type="Proteomes" id="UP000180088">
    <property type="component" value="Unassembled WGS sequence"/>
</dbReference>
<reference evidence="3 4" key="1">
    <citation type="submission" date="2016-09" db="EMBL/GenBank/DDBJ databases">
        <title>Chromobacterium muskegensis sp. nov., an insecticidal bacterium isolated from Sphagnum bogs.</title>
        <authorList>
            <person name="Sparks M.E."/>
            <person name="Blackburn M.B."/>
            <person name="Gundersen-Rindal D.E."/>
            <person name="Mitchell A."/>
            <person name="Farrar R."/>
            <person name="Kuhar D."/>
        </authorList>
    </citation>
    <scope>NUCLEOTIDE SEQUENCE [LARGE SCALE GENOMIC DNA]</scope>
    <source>
        <strain evidence="3 4">37-2</strain>
    </source>
</reference>
<name>A0A1S1WSY6_9NEIS</name>
<feature type="domain" description="Thioesterase" evidence="2">
    <location>
        <begin position="34"/>
        <end position="253"/>
    </location>
</feature>
<dbReference type="InterPro" id="IPR001031">
    <property type="entry name" value="Thioesterase"/>
</dbReference>
<dbReference type="OrthoDB" id="8480037at2"/>
<accession>A0A1S1WSY6</accession>